<keyword evidence="1" id="KW-1133">Transmembrane helix</keyword>
<feature type="transmembrane region" description="Helical" evidence="1">
    <location>
        <begin position="71"/>
        <end position="89"/>
    </location>
</feature>
<dbReference type="AlphaFoldDB" id="A0A429ZQJ2"/>
<dbReference type="OrthoDB" id="2243815at2"/>
<dbReference type="RefSeq" id="WP_125956204.1">
    <property type="nucleotide sequence ID" value="NZ_JAQEJV010000002.1"/>
</dbReference>
<evidence type="ECO:0008006" key="4">
    <source>
        <dbReference type="Google" id="ProtNLM"/>
    </source>
</evidence>
<feature type="transmembrane region" description="Helical" evidence="1">
    <location>
        <begin position="12"/>
        <end position="35"/>
    </location>
</feature>
<gene>
    <name evidence="2" type="ORF">CBF36_02135</name>
</gene>
<comment type="caution">
    <text evidence="2">The sequence shown here is derived from an EMBL/GenBank/DDBJ whole genome shotgun (WGS) entry which is preliminary data.</text>
</comment>
<feature type="transmembrane region" description="Helical" evidence="1">
    <location>
        <begin position="41"/>
        <end position="59"/>
    </location>
</feature>
<feature type="transmembrane region" description="Helical" evidence="1">
    <location>
        <begin position="413"/>
        <end position="435"/>
    </location>
</feature>
<feature type="transmembrane region" description="Helical" evidence="1">
    <location>
        <begin position="313"/>
        <end position="339"/>
    </location>
</feature>
<protein>
    <recommendedName>
        <fullName evidence="4">MFS transporter</fullName>
    </recommendedName>
</protein>
<accession>A0A429ZQJ2</accession>
<feature type="transmembrane region" description="Helical" evidence="1">
    <location>
        <begin position="216"/>
        <end position="238"/>
    </location>
</feature>
<keyword evidence="1" id="KW-0812">Transmembrane</keyword>
<dbReference type="Proteomes" id="UP000288490">
    <property type="component" value="Unassembled WGS sequence"/>
</dbReference>
<evidence type="ECO:0000313" key="2">
    <source>
        <dbReference type="EMBL" id="RST95990.1"/>
    </source>
</evidence>
<feature type="transmembrane region" description="Helical" evidence="1">
    <location>
        <begin position="192"/>
        <end position="210"/>
    </location>
</feature>
<evidence type="ECO:0000256" key="1">
    <source>
        <dbReference type="SAM" id="Phobius"/>
    </source>
</evidence>
<name>A0A429ZQJ2_9ENTE</name>
<feature type="transmembrane region" description="Helical" evidence="1">
    <location>
        <begin position="158"/>
        <end position="180"/>
    </location>
</feature>
<feature type="transmembrane region" description="Helical" evidence="1">
    <location>
        <begin position="95"/>
        <end position="114"/>
    </location>
</feature>
<keyword evidence="1" id="KW-0472">Membrane</keyword>
<reference evidence="2 3" key="1">
    <citation type="submission" date="2017-05" db="EMBL/GenBank/DDBJ databases">
        <title>Vagococcus spp. assemblies.</title>
        <authorList>
            <person name="Gulvik C.A."/>
        </authorList>
    </citation>
    <scope>NUCLEOTIDE SEQUENCE [LARGE SCALE GENOMIC DNA]</scope>
    <source>
        <strain evidence="2 3">SS1994</strain>
    </source>
</reference>
<proteinExistence type="predicted"/>
<feature type="transmembrane region" description="Helical" evidence="1">
    <location>
        <begin position="283"/>
        <end position="301"/>
    </location>
</feature>
<evidence type="ECO:0000313" key="3">
    <source>
        <dbReference type="Proteomes" id="UP000288490"/>
    </source>
</evidence>
<sequence>MEDLKKKFESLQFIPFILVNGMNLFPIFILVHIFLQNNREFRYLLPLLFFYCFKSTILFLIRLKTLPMQRLLFVAVGLGILGCGFGLLLNQSIVFGWIAGSLLGMCSGLMFPSYMTVMFHERTLNDFNNKGSSQLYSLGFAIVFSAILFKLIDVSIVGTFLFLGLNLLLLVGIFSTYPTYIIDETIPYPNYSTIETFVLFFVGFFSVFIIKGDKKLGVSHFLLALMIVMVVLLVIYFIYYKKITRQRQFKPLESAMMIYKGMLTNFILVFCTLYQMINHGKSSLMIIYSLYLTSIIISPMIGKKIKNKEKAIFYGLIVSFLLLMTHGVFYVGVFTLSIMTSIYNQQLNQAVYHYPVLPRDFRLIAKYRLGNIGSILHQLIMMGVLFIVTNCSHKVSLDNILHSYTFKKIDVQAISVLDTSKYVLLGLFLLALILLKQGKKKEAVFLK</sequence>
<feature type="transmembrane region" description="Helical" evidence="1">
    <location>
        <begin position="258"/>
        <end position="277"/>
    </location>
</feature>
<feature type="transmembrane region" description="Helical" evidence="1">
    <location>
        <begin position="135"/>
        <end position="152"/>
    </location>
</feature>
<organism evidence="2 3">
    <name type="scientific">Vagococcus bubulae</name>
    <dbReference type="NCBI Taxonomy" id="1977868"/>
    <lineage>
        <taxon>Bacteria</taxon>
        <taxon>Bacillati</taxon>
        <taxon>Bacillota</taxon>
        <taxon>Bacilli</taxon>
        <taxon>Lactobacillales</taxon>
        <taxon>Enterococcaceae</taxon>
        <taxon>Vagococcus</taxon>
    </lineage>
</organism>
<feature type="transmembrane region" description="Helical" evidence="1">
    <location>
        <begin position="375"/>
        <end position="392"/>
    </location>
</feature>
<dbReference type="EMBL" id="NGJT01000002">
    <property type="protein sequence ID" value="RST95990.1"/>
    <property type="molecule type" value="Genomic_DNA"/>
</dbReference>
<keyword evidence="3" id="KW-1185">Reference proteome</keyword>